<proteinExistence type="predicted"/>
<protein>
    <submittedName>
        <fullName evidence="1">Uncharacterized protein</fullName>
    </submittedName>
</protein>
<dbReference type="Proteomes" id="UP001218218">
    <property type="component" value="Unassembled WGS sequence"/>
</dbReference>
<dbReference type="GO" id="GO:0007166">
    <property type="term" value="P:cell surface receptor signaling pathway"/>
    <property type="evidence" value="ECO:0007669"/>
    <property type="project" value="InterPro"/>
</dbReference>
<gene>
    <name evidence="1" type="ORF">DFH08DRAFT_807987</name>
</gene>
<reference evidence="1" key="1">
    <citation type="submission" date="2023-03" db="EMBL/GenBank/DDBJ databases">
        <title>Massive genome expansion in bonnet fungi (Mycena s.s.) driven by repeated elements and novel gene families across ecological guilds.</title>
        <authorList>
            <consortium name="Lawrence Berkeley National Laboratory"/>
            <person name="Harder C.B."/>
            <person name="Miyauchi S."/>
            <person name="Viragh M."/>
            <person name="Kuo A."/>
            <person name="Thoen E."/>
            <person name="Andreopoulos B."/>
            <person name="Lu D."/>
            <person name="Skrede I."/>
            <person name="Drula E."/>
            <person name="Henrissat B."/>
            <person name="Morin E."/>
            <person name="Kohler A."/>
            <person name="Barry K."/>
            <person name="LaButti K."/>
            <person name="Morin E."/>
            <person name="Salamov A."/>
            <person name="Lipzen A."/>
            <person name="Mereny Z."/>
            <person name="Hegedus B."/>
            <person name="Baldrian P."/>
            <person name="Stursova M."/>
            <person name="Weitz H."/>
            <person name="Taylor A."/>
            <person name="Grigoriev I.V."/>
            <person name="Nagy L.G."/>
            <person name="Martin F."/>
            <person name="Kauserud H."/>
        </authorList>
    </citation>
    <scope>NUCLEOTIDE SEQUENCE</scope>
    <source>
        <strain evidence="1">CBHHK002</strain>
    </source>
</reference>
<dbReference type="InterPro" id="IPR036537">
    <property type="entry name" value="Adaptor_Cbl_N_dom_sf"/>
</dbReference>
<sequence length="210" mass="23901">MPPRTFATVDKILEYTLAAGNVLQEVAGATQIPFLKRICTFTSTIIPMVQNTKFQKEHSLQIVECIHHLLCVLRSLSIQSEDIQSPQMLHKIAQVAVTLQKVDSCLRAQQELGTIRRLFKQSELIGQLDACETELNVVLTSFTVTKIAKNAEKENKNEVENELKMSNFETPPPPKLRKWPFSYSKPQPKHKNEIKNEHFSCKMGSQLHFA</sequence>
<dbReference type="CDD" id="cd21037">
    <property type="entry name" value="MLKL_NTD"/>
    <property type="match status" value="1"/>
</dbReference>
<dbReference type="InterPro" id="IPR059179">
    <property type="entry name" value="MLKL-like_MCAfunc"/>
</dbReference>
<name>A0AAD7A3H6_9AGAR</name>
<dbReference type="EMBL" id="JARIHO010000017">
    <property type="protein sequence ID" value="KAJ7348243.1"/>
    <property type="molecule type" value="Genomic_DNA"/>
</dbReference>
<dbReference type="Gene3D" id="1.20.930.20">
    <property type="entry name" value="Adaptor protein Cbl, N-terminal domain"/>
    <property type="match status" value="1"/>
</dbReference>
<evidence type="ECO:0000313" key="1">
    <source>
        <dbReference type="EMBL" id="KAJ7348243.1"/>
    </source>
</evidence>
<comment type="caution">
    <text evidence="1">The sequence shown here is derived from an EMBL/GenBank/DDBJ whole genome shotgun (WGS) entry which is preliminary data.</text>
</comment>
<dbReference type="AlphaFoldDB" id="A0AAD7A3H6"/>
<keyword evidence="2" id="KW-1185">Reference proteome</keyword>
<evidence type="ECO:0000313" key="2">
    <source>
        <dbReference type="Proteomes" id="UP001218218"/>
    </source>
</evidence>
<accession>A0AAD7A3H6</accession>
<organism evidence="1 2">
    <name type="scientific">Mycena albidolilacea</name>
    <dbReference type="NCBI Taxonomy" id="1033008"/>
    <lineage>
        <taxon>Eukaryota</taxon>
        <taxon>Fungi</taxon>
        <taxon>Dikarya</taxon>
        <taxon>Basidiomycota</taxon>
        <taxon>Agaricomycotina</taxon>
        <taxon>Agaricomycetes</taxon>
        <taxon>Agaricomycetidae</taxon>
        <taxon>Agaricales</taxon>
        <taxon>Marasmiineae</taxon>
        <taxon>Mycenaceae</taxon>
        <taxon>Mycena</taxon>
    </lineage>
</organism>